<evidence type="ECO:0000313" key="5">
    <source>
        <dbReference type="Proteomes" id="UP000198512"/>
    </source>
</evidence>
<dbReference type="InterPro" id="IPR006143">
    <property type="entry name" value="RND_pump_MFP"/>
</dbReference>
<sequence length="257" mass="27830">MAVADRRFVHSGYWPSVLAILFAVAAEMAHANEATGELRVQLSPIRQTVLSSEISGKLTELAVKEGDRFKEGQRLAAFDCSVQRAQLNRSEAVQRGAQKKLDVAKRLDALESISQAEVAQAQADMAVAQAESGVGRAMLKRCNLDAPFAGRVSQRMAQRFQHVAEGSELLAIYDDSAYQLELIVPSAWLAWLKSGIDFHVRLDETGQDYPAQIERLGAAIDPLSQSVKVFARITGDTADLLPGMSGVAVLQPPGADQ</sequence>
<protein>
    <submittedName>
        <fullName evidence="4">RND family efflux transporter, MFP subunit</fullName>
    </submittedName>
</protein>
<dbReference type="Proteomes" id="UP000198512">
    <property type="component" value="Unassembled WGS sequence"/>
</dbReference>
<accession>A0ABY1BKP9</accession>
<keyword evidence="5" id="KW-1185">Reference proteome</keyword>
<evidence type="ECO:0000256" key="2">
    <source>
        <dbReference type="ARBA" id="ARBA00023054"/>
    </source>
</evidence>
<dbReference type="Gene3D" id="2.40.50.100">
    <property type="match status" value="1"/>
</dbReference>
<dbReference type="SUPFAM" id="SSF111369">
    <property type="entry name" value="HlyD-like secretion proteins"/>
    <property type="match status" value="1"/>
</dbReference>
<dbReference type="PANTHER" id="PTHR30469">
    <property type="entry name" value="MULTIDRUG RESISTANCE PROTEIN MDTA"/>
    <property type="match status" value="1"/>
</dbReference>
<dbReference type="Pfam" id="PF25917">
    <property type="entry name" value="BSH_RND"/>
    <property type="match status" value="1"/>
</dbReference>
<organism evidence="4 5">
    <name type="scientific">Pseudomonas cuatrocienegasensis</name>
    <dbReference type="NCBI Taxonomy" id="543360"/>
    <lineage>
        <taxon>Bacteria</taxon>
        <taxon>Pseudomonadati</taxon>
        <taxon>Pseudomonadota</taxon>
        <taxon>Gammaproteobacteria</taxon>
        <taxon>Pseudomonadales</taxon>
        <taxon>Pseudomonadaceae</taxon>
        <taxon>Pseudomonas</taxon>
    </lineage>
</organism>
<feature type="domain" description="Multidrug resistance protein MdtA-like barrel-sandwich hybrid" evidence="3">
    <location>
        <begin position="50"/>
        <end position="168"/>
    </location>
</feature>
<dbReference type="InterPro" id="IPR058625">
    <property type="entry name" value="MdtA-like_BSH"/>
</dbReference>
<comment type="similarity">
    <text evidence="1">Belongs to the membrane fusion protein (MFP) (TC 8.A.1) family.</text>
</comment>
<keyword evidence="2" id="KW-0175">Coiled coil</keyword>
<dbReference type="RefSeq" id="WP_069519100.1">
    <property type="nucleotide sequence ID" value="NZ_FOFP01000014.1"/>
</dbReference>
<comment type="caution">
    <text evidence="4">The sequence shown here is derived from an EMBL/GenBank/DDBJ whole genome shotgun (WGS) entry which is preliminary data.</text>
</comment>
<evidence type="ECO:0000313" key="4">
    <source>
        <dbReference type="EMBL" id="SER06329.1"/>
    </source>
</evidence>
<proteinExistence type="inferred from homology"/>
<gene>
    <name evidence="4" type="ORF">SAMN05216600_11478</name>
</gene>
<dbReference type="NCBIfam" id="TIGR01730">
    <property type="entry name" value="RND_mfp"/>
    <property type="match status" value="1"/>
</dbReference>
<dbReference type="Gene3D" id="1.10.287.470">
    <property type="entry name" value="Helix hairpin bin"/>
    <property type="match status" value="1"/>
</dbReference>
<dbReference type="EMBL" id="FOFP01000014">
    <property type="protein sequence ID" value="SER06329.1"/>
    <property type="molecule type" value="Genomic_DNA"/>
</dbReference>
<name>A0ABY1BKP9_9PSED</name>
<reference evidence="4 5" key="1">
    <citation type="submission" date="2016-10" db="EMBL/GenBank/DDBJ databases">
        <authorList>
            <person name="Varghese N."/>
            <person name="Submissions S."/>
        </authorList>
    </citation>
    <scope>NUCLEOTIDE SEQUENCE [LARGE SCALE GENOMIC DNA]</scope>
    <source>
        <strain evidence="4 5">CIP 109853</strain>
    </source>
</reference>
<evidence type="ECO:0000256" key="1">
    <source>
        <dbReference type="ARBA" id="ARBA00009477"/>
    </source>
</evidence>
<dbReference type="Gene3D" id="2.40.30.170">
    <property type="match status" value="1"/>
</dbReference>
<evidence type="ECO:0000259" key="3">
    <source>
        <dbReference type="Pfam" id="PF25917"/>
    </source>
</evidence>